<keyword evidence="6" id="KW-1133">Transmembrane helix</keyword>
<accession>A0A2M7Z2X4</accession>
<dbReference type="InterPro" id="IPR013685">
    <property type="entry name" value="POTRA_FtsQ_type"/>
</dbReference>
<keyword evidence="7" id="KW-0472">Membrane</keyword>
<dbReference type="Gene3D" id="3.10.20.310">
    <property type="entry name" value="membrane protein fhac"/>
    <property type="match status" value="1"/>
</dbReference>
<evidence type="ECO:0000256" key="1">
    <source>
        <dbReference type="ARBA" id="ARBA00004370"/>
    </source>
</evidence>
<dbReference type="InterPro" id="IPR026579">
    <property type="entry name" value="FtsQ"/>
</dbReference>
<keyword evidence="5" id="KW-0812">Transmembrane</keyword>
<dbReference type="InterPro" id="IPR005548">
    <property type="entry name" value="Cell_div_FtsQ/DivIB_C"/>
</dbReference>
<comment type="subcellular location">
    <subcellularLocation>
        <location evidence="1">Membrane</location>
    </subcellularLocation>
</comment>
<sequence>MGLFYFLVFSSFFQIKEIKISGNQKIQTQALQNLIQEQIVNKLLPFSSKSIFLADFPKIKAKISETFPQIAQINFKREFPDTLTAKVEERKPTAVFNQEDLYFFLDKEGIIFENTLAEGQLIKIKKAVKAKELKLGDRVLEKELLSSILEMEPKLENNLKIPIEEVLVVSDERINLKTSEGWEIYLNPRGDIEWQLTKLRVDLEEEIPQERRKDLEHIELRFGNFAPYKYRD</sequence>
<keyword evidence="4" id="KW-0132">Cell division</keyword>
<keyword evidence="3" id="KW-0997">Cell inner membrane</keyword>
<dbReference type="Pfam" id="PF03799">
    <property type="entry name" value="FtsQ_DivIB_C"/>
    <property type="match status" value="1"/>
</dbReference>
<evidence type="ECO:0000256" key="6">
    <source>
        <dbReference type="ARBA" id="ARBA00022989"/>
    </source>
</evidence>
<evidence type="ECO:0000313" key="10">
    <source>
        <dbReference type="EMBL" id="PJA82873.1"/>
    </source>
</evidence>
<comment type="caution">
    <text evidence="10">The sequence shown here is derived from an EMBL/GenBank/DDBJ whole genome shotgun (WGS) entry which is preliminary data.</text>
</comment>
<dbReference type="AlphaFoldDB" id="A0A2M7Z2X4"/>
<keyword evidence="2" id="KW-1003">Cell membrane</keyword>
<evidence type="ECO:0000256" key="4">
    <source>
        <dbReference type="ARBA" id="ARBA00022618"/>
    </source>
</evidence>
<evidence type="ECO:0000256" key="3">
    <source>
        <dbReference type="ARBA" id="ARBA00022519"/>
    </source>
</evidence>
<name>A0A2M7Z2X4_9BACT</name>
<dbReference type="GO" id="GO:0016020">
    <property type="term" value="C:membrane"/>
    <property type="evidence" value="ECO:0007669"/>
    <property type="project" value="UniProtKB-SubCell"/>
</dbReference>
<keyword evidence="8" id="KW-0131">Cell cycle</keyword>
<dbReference type="PANTHER" id="PTHR35851:SF1">
    <property type="entry name" value="CELL DIVISION PROTEIN FTSQ"/>
    <property type="match status" value="1"/>
</dbReference>
<feature type="domain" description="POTRA" evidence="9">
    <location>
        <begin position="13"/>
        <end position="90"/>
    </location>
</feature>
<evidence type="ECO:0000256" key="8">
    <source>
        <dbReference type="ARBA" id="ARBA00023306"/>
    </source>
</evidence>
<gene>
    <name evidence="10" type="ORF">CO146_02310</name>
</gene>
<evidence type="ECO:0000259" key="9">
    <source>
        <dbReference type="PROSITE" id="PS51779"/>
    </source>
</evidence>
<proteinExistence type="predicted"/>
<dbReference type="PANTHER" id="PTHR35851">
    <property type="entry name" value="CELL DIVISION PROTEIN FTSQ"/>
    <property type="match status" value="1"/>
</dbReference>
<dbReference type="Pfam" id="PF08478">
    <property type="entry name" value="POTRA_1"/>
    <property type="match status" value="1"/>
</dbReference>
<dbReference type="Proteomes" id="UP000230178">
    <property type="component" value="Unassembled WGS sequence"/>
</dbReference>
<dbReference type="GO" id="GO:0090529">
    <property type="term" value="P:cell septum assembly"/>
    <property type="evidence" value="ECO:0007669"/>
    <property type="project" value="InterPro"/>
</dbReference>
<evidence type="ECO:0000313" key="11">
    <source>
        <dbReference type="Proteomes" id="UP000230178"/>
    </source>
</evidence>
<evidence type="ECO:0000256" key="7">
    <source>
        <dbReference type="ARBA" id="ARBA00023136"/>
    </source>
</evidence>
<organism evidence="10 11">
    <name type="scientific">Candidatus Nealsonbacteria bacterium CG_4_9_14_3_um_filter_37_29</name>
    <dbReference type="NCBI Taxonomy" id="1974696"/>
    <lineage>
        <taxon>Bacteria</taxon>
        <taxon>Candidatus Nealsoniibacteriota</taxon>
    </lineage>
</organism>
<dbReference type="InterPro" id="IPR034746">
    <property type="entry name" value="POTRA"/>
</dbReference>
<dbReference type="PROSITE" id="PS51779">
    <property type="entry name" value="POTRA"/>
    <property type="match status" value="1"/>
</dbReference>
<reference evidence="11" key="1">
    <citation type="submission" date="2017-09" db="EMBL/GenBank/DDBJ databases">
        <title>Depth-based differentiation of microbial function through sediment-hosted aquifers and enrichment of novel symbionts in the deep terrestrial subsurface.</title>
        <authorList>
            <person name="Probst A.J."/>
            <person name="Ladd B."/>
            <person name="Jarett J.K."/>
            <person name="Geller-Mcgrath D.E."/>
            <person name="Sieber C.M.K."/>
            <person name="Emerson J.B."/>
            <person name="Anantharaman K."/>
            <person name="Thomas B.C."/>
            <person name="Malmstrom R."/>
            <person name="Stieglmeier M."/>
            <person name="Klingl A."/>
            <person name="Woyke T."/>
            <person name="Ryan C.M."/>
            <person name="Banfield J.F."/>
        </authorList>
    </citation>
    <scope>NUCLEOTIDE SEQUENCE [LARGE SCALE GENOMIC DNA]</scope>
</reference>
<protein>
    <recommendedName>
        <fullName evidence="9">POTRA domain-containing protein</fullName>
    </recommendedName>
</protein>
<evidence type="ECO:0000256" key="5">
    <source>
        <dbReference type="ARBA" id="ARBA00022692"/>
    </source>
</evidence>
<evidence type="ECO:0000256" key="2">
    <source>
        <dbReference type="ARBA" id="ARBA00022475"/>
    </source>
</evidence>
<dbReference type="EMBL" id="PFVS01000090">
    <property type="protein sequence ID" value="PJA82873.1"/>
    <property type="molecule type" value="Genomic_DNA"/>
</dbReference>